<keyword evidence="2" id="KW-1185">Reference proteome</keyword>
<sequence length="124" mass="13805">MPRFYSVLLVLCLSGCYVDPYTHAPTPAPTDWYHAGWEDAMAGQPLRSNLVLAHLHNDDKVDRKAWLKGYARGQDRICDSDFLYLLGLSGKRFPASCETVPAATSLQSAWQKGIDAGMRDGTMR</sequence>
<dbReference type="EMBL" id="JALHAP010000066">
    <property type="protein sequence ID" value="MCT4700565.1"/>
    <property type="molecule type" value="Genomic_DNA"/>
</dbReference>
<proteinExistence type="predicted"/>
<dbReference type="AlphaFoldDB" id="A0A9X3AP51"/>
<dbReference type="InterPro" id="IPR021242">
    <property type="entry name" value="DUF2799"/>
</dbReference>
<dbReference type="Pfam" id="PF10973">
    <property type="entry name" value="DUF2799"/>
    <property type="match status" value="1"/>
</dbReference>
<evidence type="ECO:0000313" key="1">
    <source>
        <dbReference type="EMBL" id="MCT4700565.1"/>
    </source>
</evidence>
<dbReference type="RefSeq" id="WP_271121435.1">
    <property type="nucleotide sequence ID" value="NZ_JALHAN010000053.1"/>
</dbReference>
<dbReference type="NCBIfam" id="NF008518">
    <property type="entry name" value="PRK11443.1"/>
    <property type="match status" value="1"/>
</dbReference>
<evidence type="ECO:0000313" key="2">
    <source>
        <dbReference type="Proteomes" id="UP001150641"/>
    </source>
</evidence>
<name>A0A9X3AP51_9ENTR</name>
<gene>
    <name evidence="1" type="ORF">MUA00_01875</name>
</gene>
<reference evidence="1" key="1">
    <citation type="submission" date="2022-03" db="EMBL/GenBank/DDBJ databases">
        <title>Proposal of a novel genus Dryocolo and two novel species.</title>
        <authorList>
            <person name="Maddock D.W."/>
            <person name="Brady C.L."/>
            <person name="Denman S."/>
            <person name="Arnold D."/>
        </authorList>
    </citation>
    <scope>NUCLEOTIDE SEQUENCE</scope>
    <source>
        <strain evidence="1">H6W4</strain>
    </source>
</reference>
<protein>
    <submittedName>
        <fullName evidence="1">DUF2799 domain-containing protein</fullName>
    </submittedName>
</protein>
<dbReference type="Proteomes" id="UP001150641">
    <property type="component" value="Unassembled WGS sequence"/>
</dbReference>
<accession>A0A9X3AP51</accession>
<comment type="caution">
    <text evidence="1">The sequence shown here is derived from an EMBL/GenBank/DDBJ whole genome shotgun (WGS) entry which is preliminary data.</text>
</comment>
<organism evidence="1 2">
    <name type="scientific">Dryocola boscaweniae</name>
    <dbReference type="NCBI Taxonomy" id="2925397"/>
    <lineage>
        <taxon>Bacteria</taxon>
        <taxon>Pseudomonadati</taxon>
        <taxon>Pseudomonadota</taxon>
        <taxon>Gammaproteobacteria</taxon>
        <taxon>Enterobacterales</taxon>
        <taxon>Enterobacteriaceae</taxon>
        <taxon>Dryocola</taxon>
    </lineage>
</organism>